<comment type="caution">
    <text evidence="1">The sequence shown here is derived from an EMBL/GenBank/DDBJ whole genome shotgun (WGS) entry which is preliminary data.</text>
</comment>
<dbReference type="EMBL" id="JABBWG010000295">
    <property type="protein sequence ID" value="KAG1795896.1"/>
    <property type="molecule type" value="Genomic_DNA"/>
</dbReference>
<dbReference type="AlphaFoldDB" id="A0A9P7AST0"/>
<dbReference type="OrthoDB" id="3222357at2759"/>
<keyword evidence="3" id="KW-1185">Reference proteome</keyword>
<dbReference type="Pfam" id="PF18758">
    <property type="entry name" value="KDZ"/>
    <property type="match status" value="1"/>
</dbReference>
<dbReference type="GeneID" id="64623565"/>
<dbReference type="InterPro" id="IPR040521">
    <property type="entry name" value="KDZ"/>
</dbReference>
<feature type="non-terminal residue" evidence="1">
    <location>
        <position position="1"/>
    </location>
</feature>
<dbReference type="Proteomes" id="UP000807769">
    <property type="component" value="Unassembled WGS sequence"/>
</dbReference>
<dbReference type="EMBL" id="JABBWG010000009">
    <property type="protein sequence ID" value="KAG1819826.1"/>
    <property type="molecule type" value="Genomic_DNA"/>
</dbReference>
<reference evidence="1" key="1">
    <citation type="journal article" date="2020" name="New Phytol.">
        <title>Comparative genomics reveals dynamic genome evolution in host specialist ectomycorrhizal fungi.</title>
        <authorList>
            <person name="Lofgren L.A."/>
            <person name="Nguyen N.H."/>
            <person name="Vilgalys R."/>
            <person name="Ruytinx J."/>
            <person name="Liao H.L."/>
            <person name="Branco S."/>
            <person name="Kuo A."/>
            <person name="LaButti K."/>
            <person name="Lipzen A."/>
            <person name="Andreopoulos W."/>
            <person name="Pangilinan J."/>
            <person name="Riley R."/>
            <person name="Hundley H."/>
            <person name="Na H."/>
            <person name="Barry K."/>
            <person name="Grigoriev I.V."/>
            <person name="Stajich J.E."/>
            <person name="Kennedy P.G."/>
        </authorList>
    </citation>
    <scope>NUCLEOTIDE SEQUENCE</scope>
    <source>
        <strain evidence="1">MN1</strain>
    </source>
</reference>
<proteinExistence type="predicted"/>
<name>A0A9P7AST0_9AGAM</name>
<accession>A0A9P7AST0</accession>
<evidence type="ECO:0000313" key="1">
    <source>
        <dbReference type="EMBL" id="KAG1795896.1"/>
    </source>
</evidence>
<protein>
    <submittedName>
        <fullName evidence="1">Uncharacterized protein</fullName>
    </submittedName>
</protein>
<dbReference type="RefSeq" id="XP_041185291.1">
    <property type="nucleotide sequence ID" value="XM_041329548.1"/>
</dbReference>
<feature type="non-terminal residue" evidence="1">
    <location>
        <position position="108"/>
    </location>
</feature>
<gene>
    <name evidence="1" type="ORF">BJ212DRAFT_1237177</name>
    <name evidence="2" type="ORF">BJ212DRAFT_1253675</name>
</gene>
<sequence length="108" mass="12399">IIYDVACQWNVNFHEQVDQSYHLSLPQSIKILPAIGKFHLSAHKLPCFARYSLNFITGAGHIDGEILETLWAPFNKISPTVRSMTLSHRKEVLDDHMRDSNWKKLVGI</sequence>
<evidence type="ECO:0000313" key="3">
    <source>
        <dbReference type="Proteomes" id="UP000807769"/>
    </source>
</evidence>
<organism evidence="1 3">
    <name type="scientific">Suillus subaureus</name>
    <dbReference type="NCBI Taxonomy" id="48587"/>
    <lineage>
        <taxon>Eukaryota</taxon>
        <taxon>Fungi</taxon>
        <taxon>Dikarya</taxon>
        <taxon>Basidiomycota</taxon>
        <taxon>Agaricomycotina</taxon>
        <taxon>Agaricomycetes</taxon>
        <taxon>Agaricomycetidae</taxon>
        <taxon>Boletales</taxon>
        <taxon>Suillineae</taxon>
        <taxon>Suillaceae</taxon>
        <taxon>Suillus</taxon>
    </lineage>
</organism>
<evidence type="ECO:0000313" key="2">
    <source>
        <dbReference type="EMBL" id="KAG1819826.1"/>
    </source>
</evidence>